<protein>
    <recommendedName>
        <fullName evidence="2">DUF3668 domain-containing protein</fullName>
    </recommendedName>
</protein>
<dbReference type="EMBL" id="JAHXZJ010002609">
    <property type="protein sequence ID" value="KAH0540790.1"/>
    <property type="molecule type" value="Genomic_DNA"/>
</dbReference>
<dbReference type="Pfam" id="PF12416">
    <property type="entry name" value="DUF3668"/>
    <property type="match status" value="1"/>
</dbReference>
<dbReference type="PANTHER" id="PTHR21574:SF0">
    <property type="entry name" value="CENTROSOMAL PROTEIN OF 120 KDA"/>
    <property type="match status" value="1"/>
</dbReference>
<keyword evidence="4" id="KW-1185">Reference proteome</keyword>
<feature type="domain" description="DUF3668" evidence="2">
    <location>
        <begin position="166"/>
        <end position="338"/>
    </location>
</feature>
<feature type="coiled-coil region" evidence="1">
    <location>
        <begin position="682"/>
        <end position="818"/>
    </location>
</feature>
<evidence type="ECO:0000313" key="4">
    <source>
        <dbReference type="Proteomes" id="UP000826195"/>
    </source>
</evidence>
<reference evidence="3 4" key="1">
    <citation type="journal article" date="2021" name="J. Hered.">
        <title>A chromosome-level genome assembly of the parasitoid wasp, Cotesia glomerata (Hymenoptera: Braconidae).</title>
        <authorList>
            <person name="Pinto B.J."/>
            <person name="Weis J.J."/>
            <person name="Gamble T."/>
            <person name="Ode P.J."/>
            <person name="Paul R."/>
            <person name="Zaspel J.M."/>
        </authorList>
    </citation>
    <scope>NUCLEOTIDE SEQUENCE [LARGE SCALE GENOMIC DNA]</scope>
    <source>
        <strain evidence="3">CgM1</strain>
    </source>
</reference>
<dbReference type="GO" id="GO:0005813">
    <property type="term" value="C:centrosome"/>
    <property type="evidence" value="ECO:0007669"/>
    <property type="project" value="TreeGrafter"/>
</dbReference>
<dbReference type="InterPro" id="IPR035892">
    <property type="entry name" value="C2_domain_sf"/>
</dbReference>
<keyword evidence="1" id="KW-0175">Coiled coil</keyword>
<dbReference type="PANTHER" id="PTHR21574">
    <property type="entry name" value="CENTROSOMAL PROTEIN OF 120 KDA"/>
    <property type="match status" value="1"/>
</dbReference>
<organism evidence="3 4">
    <name type="scientific">Cotesia glomerata</name>
    <name type="common">Lepidopteran parasitic wasp</name>
    <name type="synonym">Apanteles glomeratus</name>
    <dbReference type="NCBI Taxonomy" id="32391"/>
    <lineage>
        <taxon>Eukaryota</taxon>
        <taxon>Metazoa</taxon>
        <taxon>Ecdysozoa</taxon>
        <taxon>Arthropoda</taxon>
        <taxon>Hexapoda</taxon>
        <taxon>Insecta</taxon>
        <taxon>Pterygota</taxon>
        <taxon>Neoptera</taxon>
        <taxon>Endopterygota</taxon>
        <taxon>Hymenoptera</taxon>
        <taxon>Apocrita</taxon>
        <taxon>Ichneumonoidea</taxon>
        <taxon>Braconidae</taxon>
        <taxon>Microgastrinae</taxon>
        <taxon>Cotesia</taxon>
    </lineage>
</organism>
<dbReference type="InterPro" id="IPR022136">
    <property type="entry name" value="DUF3668"/>
</dbReference>
<evidence type="ECO:0000313" key="3">
    <source>
        <dbReference type="EMBL" id="KAH0540790.1"/>
    </source>
</evidence>
<sequence length="924" mass="106608">MDQLTGPEVQVVLNLKEGRGFDKINNPTCIVATLNGLSLETDFIDPEPCPQYMINLVWEANKSTLRKMRSAQDPLKIEFFEYRENGTKDKFGYFLLSLRTAQILPRGYEGGIKTTWLKLMGARSDIKADKPEFLLSLTIGERESISIGNDPEKKDEQILPTDLPAPYLISEERLIQLGSINECRDIFTFSIITETVANLDCLKDKLFKADTDKSFTLWYHVFESQIQSKPFVNSQQSFSLEEKIVIRIRSSLRVFKNYLQYKPNLLMLLKHRESVLGQSEVDLRSLVPTDNIEEFLRNSDNGCTVLYEHCLLKNLENKDETFSVEDKPFVNIQLKLQYLGSKSTSSQNYLTEVYKRASYFTDHTVQKPSDIECHRHPAGDYHKCACEIHNINSCTNKVDRYPSADLAQRRLEHTYMCNKKDSGKNVGAYHCYCLHIMLNSIKLRSGMSIDNIEFRFHHPKAEIMSTVYPKMPAISGDELRLQDIGCKLHFISASEEIRHLLLSFPPKVSVCDGDKPDKTCIGQSVLDVCRLFDNQVALDCQYEAPLFDNGLNEIGFINVAMYLEDHGPYYQTNKRSRDENLGPPILDDSLAYKIVDELESWKVRQQEIFKVELKRKEERHLNRLSEEWQKHRESLEAKLNESVEQCKALANQLSSVSDDLRARKLQSLEKEARLIKANKELKRAYDKKLEDFNDNSQKAQQDLKLKLTQLEDQKQSLLVQLELIKAENAKLEVIIKTQNEELSACKKNPLIEDQTENLLQDIKDLERKLNSAQKSKSFFKEQWGEAIRKIHKMKMEHRQAIEVQIKNNKEELKNINLEEILHADSAALNNDKILLGQIQKEIDVIRPKRSYTLLSPEKSCLSTFNSRLQTNLNHGHSGLSTAHNEQLRKLIDERDALLKTKSYTIDDDIIVKLNTEIRSFLVNS</sequence>
<evidence type="ECO:0000259" key="2">
    <source>
        <dbReference type="Pfam" id="PF12416"/>
    </source>
</evidence>
<dbReference type="InterPro" id="IPR039893">
    <property type="entry name" value="CEP120-like"/>
</dbReference>
<dbReference type="AlphaFoldDB" id="A0AAV7I2K8"/>
<dbReference type="Gene3D" id="2.60.40.150">
    <property type="entry name" value="C2 domain"/>
    <property type="match status" value="1"/>
</dbReference>
<proteinExistence type="predicted"/>
<evidence type="ECO:0000256" key="1">
    <source>
        <dbReference type="SAM" id="Coils"/>
    </source>
</evidence>
<accession>A0AAV7I2K8</accession>
<feature type="coiled-coil region" evidence="1">
    <location>
        <begin position="621"/>
        <end position="652"/>
    </location>
</feature>
<dbReference type="Proteomes" id="UP000826195">
    <property type="component" value="Unassembled WGS sequence"/>
</dbReference>
<comment type="caution">
    <text evidence="3">The sequence shown here is derived from an EMBL/GenBank/DDBJ whole genome shotgun (WGS) entry which is preliminary data.</text>
</comment>
<dbReference type="GO" id="GO:1903724">
    <property type="term" value="P:positive regulation of centriole elongation"/>
    <property type="evidence" value="ECO:0007669"/>
    <property type="project" value="TreeGrafter"/>
</dbReference>
<gene>
    <name evidence="3" type="ORF">KQX54_019963</name>
</gene>
<name>A0AAV7I2K8_COTGL</name>